<keyword evidence="1" id="KW-0472">Membrane</keyword>
<evidence type="ECO:0000256" key="1">
    <source>
        <dbReference type="SAM" id="Phobius"/>
    </source>
</evidence>
<name>A0A0V8JD25_9BACL</name>
<reference evidence="2 3" key="1">
    <citation type="journal article" date="2014" name="Antonie Van Leeuwenhoek">
        <title>Fictibacillus enclensis sp. nov., isolated from marine sediment.</title>
        <authorList>
            <person name="Dastager S.G."/>
            <person name="Mawlankar R."/>
            <person name="Srinivasan K."/>
            <person name="Tang S.K."/>
            <person name="Lee J.C."/>
            <person name="Ramana V.V."/>
            <person name="Shouche Y.S."/>
        </authorList>
    </citation>
    <scope>NUCLEOTIDE SEQUENCE [LARGE SCALE GENOMIC DNA]</scope>
    <source>
        <strain evidence="2 3">NIO-1003</strain>
    </source>
</reference>
<comment type="caution">
    <text evidence="2">The sequence shown here is derived from an EMBL/GenBank/DDBJ whole genome shotgun (WGS) entry which is preliminary data.</text>
</comment>
<organism evidence="2 3">
    <name type="scientific">Fictibacillus enclensis</name>
    <dbReference type="NCBI Taxonomy" id="1017270"/>
    <lineage>
        <taxon>Bacteria</taxon>
        <taxon>Bacillati</taxon>
        <taxon>Bacillota</taxon>
        <taxon>Bacilli</taxon>
        <taxon>Bacillales</taxon>
        <taxon>Fictibacillaceae</taxon>
        <taxon>Fictibacillus</taxon>
    </lineage>
</organism>
<keyword evidence="3" id="KW-1185">Reference proteome</keyword>
<accession>A0A0V8JD25</accession>
<evidence type="ECO:0000313" key="2">
    <source>
        <dbReference type="EMBL" id="KSU84544.1"/>
    </source>
</evidence>
<feature type="transmembrane region" description="Helical" evidence="1">
    <location>
        <begin position="103"/>
        <end position="121"/>
    </location>
</feature>
<feature type="transmembrane region" description="Helical" evidence="1">
    <location>
        <begin position="71"/>
        <end position="91"/>
    </location>
</feature>
<sequence length="126" mass="14248">MKNIAGIIYYSLFFIGLIGTFLFANKGLDSTFSFTFVIGFLLLLFLSCIYFIIKILLNLKSLTLNQWARRLLKFLVLASSFSLGCCVLNMVLQRPDPFDVSRLGVPVGTALGIVFWDMMFLKKGEK</sequence>
<dbReference type="Proteomes" id="UP000054099">
    <property type="component" value="Unassembled WGS sequence"/>
</dbReference>
<dbReference type="EMBL" id="LNQN01000001">
    <property type="protein sequence ID" value="KSU84544.1"/>
    <property type="molecule type" value="Genomic_DNA"/>
</dbReference>
<dbReference type="AlphaFoldDB" id="A0A0V8JD25"/>
<evidence type="ECO:0000313" key="3">
    <source>
        <dbReference type="Proteomes" id="UP000054099"/>
    </source>
</evidence>
<dbReference type="OrthoDB" id="1926101at2"/>
<feature type="transmembrane region" description="Helical" evidence="1">
    <location>
        <begin position="36"/>
        <end position="59"/>
    </location>
</feature>
<keyword evidence="1" id="KW-0812">Transmembrane</keyword>
<keyword evidence="1" id="KW-1133">Transmembrane helix</keyword>
<gene>
    <name evidence="2" type="ORF">AS030_03080</name>
</gene>
<proteinExistence type="predicted"/>
<feature type="transmembrane region" description="Helical" evidence="1">
    <location>
        <begin position="7"/>
        <end position="24"/>
    </location>
</feature>
<dbReference type="RefSeq" id="WP_061968263.1">
    <property type="nucleotide sequence ID" value="NZ_FMAV01000001.1"/>
</dbReference>
<protein>
    <submittedName>
        <fullName evidence="2">Uncharacterized protein</fullName>
    </submittedName>
</protein>